<proteinExistence type="predicted"/>
<keyword evidence="1" id="KW-0732">Signal</keyword>
<gene>
    <name evidence="4" type="ORF">GWO12_15395</name>
</gene>
<dbReference type="AlphaFoldDB" id="A0AAE4ZD03"/>
<name>A0AAE4ZD03_9BACT</name>
<dbReference type="SUPFAM" id="SSF51261">
    <property type="entry name" value="Duplicated hybrid motif"/>
    <property type="match status" value="1"/>
</dbReference>
<dbReference type="InterPro" id="IPR050570">
    <property type="entry name" value="Cell_wall_metabolism_enzyme"/>
</dbReference>
<sequence length="311" mass="34259">MERNRLTFLVITDPSRPAHTFQISHRVLRFAIGGLAAALMFILLASSALVLKLGDLHQASRLQEANALLVADVQRMQETVDQLTQSLATISERDRRYRLLAGLPEIDPEVRQVGIGGPGTPSAESEPLLVLDGELGREVYSTTSDLNRLLRQSNLLQASLREASTALEEHRDDLTRIPSIDPTNGWLSSSFSHSRWHPLLNKRRPHEGIDISAPRGTPVTATADGQVTYAGWRPGYGWTVEIDHGNGIKTRYAHNQKTLRVEVGDRVRRGDTLALVGASGLAKGPHVHYEVLVDGQAVNPVNYRLSDVIVE</sequence>
<dbReference type="PANTHER" id="PTHR21666:SF289">
    <property type="entry name" value="L-ALA--D-GLU ENDOPEPTIDASE"/>
    <property type="match status" value="1"/>
</dbReference>
<keyword evidence="2" id="KW-0812">Transmembrane</keyword>
<organism evidence="4 5">
    <name type="scientific">Candidatus Kutchimonas denitrificans</name>
    <dbReference type="NCBI Taxonomy" id="3056748"/>
    <lineage>
        <taxon>Bacteria</taxon>
        <taxon>Pseudomonadati</taxon>
        <taxon>Gemmatimonadota</taxon>
        <taxon>Gemmatimonadia</taxon>
        <taxon>Candidatus Palauibacterales</taxon>
        <taxon>Candidatus Palauibacteraceae</taxon>
        <taxon>Candidatus Kutchimonas</taxon>
    </lineage>
</organism>
<dbReference type="Proteomes" id="UP000702544">
    <property type="component" value="Unassembled WGS sequence"/>
</dbReference>
<evidence type="ECO:0000256" key="2">
    <source>
        <dbReference type="SAM" id="Phobius"/>
    </source>
</evidence>
<evidence type="ECO:0000259" key="3">
    <source>
        <dbReference type="Pfam" id="PF01551"/>
    </source>
</evidence>
<evidence type="ECO:0000313" key="5">
    <source>
        <dbReference type="Proteomes" id="UP000702544"/>
    </source>
</evidence>
<dbReference type="FunFam" id="2.70.70.10:FF:000006">
    <property type="entry name" value="M23 family peptidase"/>
    <property type="match status" value="1"/>
</dbReference>
<dbReference type="GO" id="GO:0004222">
    <property type="term" value="F:metalloendopeptidase activity"/>
    <property type="evidence" value="ECO:0007669"/>
    <property type="project" value="TreeGrafter"/>
</dbReference>
<dbReference type="CDD" id="cd12797">
    <property type="entry name" value="M23_peptidase"/>
    <property type="match status" value="1"/>
</dbReference>
<dbReference type="InterPro" id="IPR016047">
    <property type="entry name" value="M23ase_b-sheet_dom"/>
</dbReference>
<dbReference type="PANTHER" id="PTHR21666">
    <property type="entry name" value="PEPTIDASE-RELATED"/>
    <property type="match status" value="1"/>
</dbReference>
<keyword evidence="2" id="KW-1133">Transmembrane helix</keyword>
<dbReference type="Gene3D" id="2.70.70.10">
    <property type="entry name" value="Glucose Permease (Domain IIA)"/>
    <property type="match status" value="1"/>
</dbReference>
<keyword evidence="2" id="KW-0472">Membrane</keyword>
<dbReference type="EMBL" id="JAACAK010000130">
    <property type="protein sequence ID" value="NIR76466.1"/>
    <property type="molecule type" value="Genomic_DNA"/>
</dbReference>
<feature type="transmembrane region" description="Helical" evidence="2">
    <location>
        <begin position="30"/>
        <end position="51"/>
    </location>
</feature>
<dbReference type="InterPro" id="IPR011055">
    <property type="entry name" value="Dup_hybrid_motif"/>
</dbReference>
<protein>
    <submittedName>
        <fullName evidence="4">M23 family metallopeptidase</fullName>
    </submittedName>
</protein>
<dbReference type="Pfam" id="PF01551">
    <property type="entry name" value="Peptidase_M23"/>
    <property type="match status" value="1"/>
</dbReference>
<comment type="caution">
    <text evidence="4">The sequence shown here is derived from an EMBL/GenBank/DDBJ whole genome shotgun (WGS) entry which is preliminary data.</text>
</comment>
<accession>A0AAE4ZD03</accession>
<evidence type="ECO:0000313" key="4">
    <source>
        <dbReference type="EMBL" id="NIR76466.1"/>
    </source>
</evidence>
<evidence type="ECO:0000256" key="1">
    <source>
        <dbReference type="ARBA" id="ARBA00022729"/>
    </source>
</evidence>
<feature type="domain" description="M23ase beta-sheet core" evidence="3">
    <location>
        <begin position="205"/>
        <end position="300"/>
    </location>
</feature>
<reference evidence="4 5" key="1">
    <citation type="submission" date="2020-01" db="EMBL/GenBank/DDBJ databases">
        <title>Genomes assembled from Gulf of Kutch pelagic sediment metagenomes.</title>
        <authorList>
            <person name="Chandrashekar M."/>
            <person name="Mahajan M.S."/>
            <person name="Dave K.J."/>
            <person name="Vatsa P."/>
            <person name="Nathani N.M."/>
        </authorList>
    </citation>
    <scope>NUCLEOTIDE SEQUENCE [LARGE SCALE GENOMIC DNA]</scope>
    <source>
        <strain evidence="4">KS3-K002</strain>
    </source>
</reference>